<comment type="caution">
    <text evidence="2">The sequence shown here is derived from an EMBL/GenBank/DDBJ whole genome shotgun (WGS) entry which is preliminary data.</text>
</comment>
<proteinExistence type="predicted"/>
<reference evidence="2" key="1">
    <citation type="journal article" date="2014" name="Front. Microbiol.">
        <title>High frequency of phylogenetically diverse reductive dehalogenase-homologous genes in deep subseafloor sedimentary metagenomes.</title>
        <authorList>
            <person name="Kawai M."/>
            <person name="Futagami T."/>
            <person name="Toyoda A."/>
            <person name="Takaki Y."/>
            <person name="Nishi S."/>
            <person name="Hori S."/>
            <person name="Arai W."/>
            <person name="Tsubouchi T."/>
            <person name="Morono Y."/>
            <person name="Uchiyama I."/>
            <person name="Ito T."/>
            <person name="Fujiyama A."/>
            <person name="Inagaki F."/>
            <person name="Takami H."/>
        </authorList>
    </citation>
    <scope>NUCLEOTIDE SEQUENCE</scope>
    <source>
        <strain evidence="2">Expedition CK06-06</strain>
    </source>
</reference>
<feature type="non-terminal residue" evidence="2">
    <location>
        <position position="133"/>
    </location>
</feature>
<dbReference type="InterPro" id="IPR007842">
    <property type="entry name" value="HEPN_dom"/>
</dbReference>
<evidence type="ECO:0000259" key="1">
    <source>
        <dbReference type="PROSITE" id="PS50910"/>
    </source>
</evidence>
<sequence>MNSREASKELLEEARLILEKDISSAEEAGNHRLVLRRSQEVVELVIKAFIKATGYEYPKIHDPSPLITRICQEKEIGLAMETIEIIQKASSTLAEERAPAFYAERSYTSNEAKEAKTSAEFVFKTLCKIIQQA</sequence>
<accession>X1HJQ2</accession>
<organism evidence="2">
    <name type="scientific">marine sediment metagenome</name>
    <dbReference type="NCBI Taxonomy" id="412755"/>
    <lineage>
        <taxon>unclassified sequences</taxon>
        <taxon>metagenomes</taxon>
        <taxon>ecological metagenomes</taxon>
    </lineage>
</organism>
<feature type="domain" description="HEPN" evidence="1">
    <location>
        <begin position="11"/>
        <end position="129"/>
    </location>
</feature>
<protein>
    <recommendedName>
        <fullName evidence="1">HEPN domain-containing protein</fullName>
    </recommendedName>
</protein>
<dbReference type="Pfam" id="PF05168">
    <property type="entry name" value="HEPN"/>
    <property type="match status" value="1"/>
</dbReference>
<name>X1HJQ2_9ZZZZ</name>
<dbReference type="Gene3D" id="1.20.120.330">
    <property type="entry name" value="Nucleotidyltransferases domain 2"/>
    <property type="match status" value="1"/>
</dbReference>
<dbReference type="SUPFAM" id="SSF81593">
    <property type="entry name" value="Nucleotidyltransferase substrate binding subunit/domain"/>
    <property type="match status" value="1"/>
</dbReference>
<gene>
    <name evidence="2" type="ORF">S03H2_41483</name>
</gene>
<dbReference type="PROSITE" id="PS50910">
    <property type="entry name" value="HEPN"/>
    <property type="match status" value="1"/>
</dbReference>
<dbReference type="AlphaFoldDB" id="X1HJQ2"/>
<evidence type="ECO:0000313" key="2">
    <source>
        <dbReference type="EMBL" id="GAH70361.1"/>
    </source>
</evidence>
<dbReference type="EMBL" id="BARU01025774">
    <property type="protein sequence ID" value="GAH70361.1"/>
    <property type="molecule type" value="Genomic_DNA"/>
</dbReference>